<dbReference type="AlphaFoldDB" id="A0A137PDW0"/>
<dbReference type="SUPFAM" id="SSF51971">
    <property type="entry name" value="Nucleotide-binding domain"/>
    <property type="match status" value="1"/>
</dbReference>
<evidence type="ECO:0000256" key="1">
    <source>
        <dbReference type="SAM" id="SignalP"/>
    </source>
</evidence>
<organism evidence="2 3">
    <name type="scientific">Conidiobolus coronatus (strain ATCC 28846 / CBS 209.66 / NRRL 28638)</name>
    <name type="common">Delacroixia coronata</name>
    <dbReference type="NCBI Taxonomy" id="796925"/>
    <lineage>
        <taxon>Eukaryota</taxon>
        <taxon>Fungi</taxon>
        <taxon>Fungi incertae sedis</taxon>
        <taxon>Zoopagomycota</taxon>
        <taxon>Entomophthoromycotina</taxon>
        <taxon>Entomophthoromycetes</taxon>
        <taxon>Entomophthorales</taxon>
        <taxon>Ancylistaceae</taxon>
        <taxon>Conidiobolus</taxon>
    </lineage>
</organism>
<evidence type="ECO:0000313" key="2">
    <source>
        <dbReference type="EMBL" id="KXN73188.1"/>
    </source>
</evidence>
<reference evidence="2 3" key="1">
    <citation type="journal article" date="2015" name="Genome Biol. Evol.">
        <title>Phylogenomic analyses indicate that early fungi evolved digesting cell walls of algal ancestors of land plants.</title>
        <authorList>
            <person name="Chang Y."/>
            <person name="Wang S."/>
            <person name="Sekimoto S."/>
            <person name="Aerts A.L."/>
            <person name="Choi C."/>
            <person name="Clum A."/>
            <person name="LaButti K.M."/>
            <person name="Lindquist E.A."/>
            <person name="Yee Ngan C."/>
            <person name="Ohm R.A."/>
            <person name="Salamov A.A."/>
            <person name="Grigoriev I.V."/>
            <person name="Spatafora J.W."/>
            <person name="Berbee M.L."/>
        </authorList>
    </citation>
    <scope>NUCLEOTIDE SEQUENCE [LARGE SCALE GENOMIC DNA]</scope>
    <source>
        <strain evidence="2 3">NRRL 28638</strain>
    </source>
</reference>
<sequence length="253" mass="28176">MSAMIGYLVYLLYHVISEPNDTPWTFYCHYFSWGNTRRVNGQNPTGKGHDQKYSWDSEFDPSSIKGALLQHYKICVTKSAADQLNKAGHSVTTYDRNDCACGLLMYGILNELKSTTFSDSVFCHNYLCYKCFVLKKNKLIGITNWQYAGYYPPEFEDIIISATGEVSFGSPAHAPAGNVTLGVKHTGDKTFTCVARSCYEVSLETTITVKECGGKMITANSLIFNDVGNINYDITGHGDHCISYKSYESNGVE</sequence>
<evidence type="ECO:0000313" key="3">
    <source>
        <dbReference type="Proteomes" id="UP000070444"/>
    </source>
</evidence>
<proteinExistence type="predicted"/>
<gene>
    <name evidence="2" type="ORF">CONCODRAFT_3853</name>
</gene>
<dbReference type="EMBL" id="KQ964440">
    <property type="protein sequence ID" value="KXN73188.1"/>
    <property type="molecule type" value="Genomic_DNA"/>
</dbReference>
<protein>
    <submittedName>
        <fullName evidence="2">Uncharacterized protein</fullName>
    </submittedName>
</protein>
<name>A0A137PDW0_CONC2</name>
<feature type="signal peptide" evidence="1">
    <location>
        <begin position="1"/>
        <end position="17"/>
    </location>
</feature>
<dbReference type="Proteomes" id="UP000070444">
    <property type="component" value="Unassembled WGS sequence"/>
</dbReference>
<keyword evidence="3" id="KW-1185">Reference proteome</keyword>
<accession>A0A137PDW0</accession>
<feature type="chain" id="PRO_5007294685" evidence="1">
    <location>
        <begin position="18"/>
        <end position="253"/>
    </location>
</feature>
<keyword evidence="1" id="KW-0732">Signal</keyword>
<dbReference type="OrthoDB" id="8300194at2759"/>